<keyword evidence="1" id="KW-0812">Transmembrane</keyword>
<dbReference type="Proteomes" id="UP000023152">
    <property type="component" value="Unassembled WGS sequence"/>
</dbReference>
<reference evidence="2 3" key="1">
    <citation type="journal article" date="2013" name="Curr. Biol.">
        <title>The Genome of the Foraminiferan Reticulomyxa filosa.</title>
        <authorList>
            <person name="Glockner G."/>
            <person name="Hulsmann N."/>
            <person name="Schleicher M."/>
            <person name="Noegel A.A."/>
            <person name="Eichinger L."/>
            <person name="Gallinger C."/>
            <person name="Pawlowski J."/>
            <person name="Sierra R."/>
            <person name="Euteneuer U."/>
            <person name="Pillet L."/>
            <person name="Moustafa A."/>
            <person name="Platzer M."/>
            <person name="Groth M."/>
            <person name="Szafranski K."/>
            <person name="Schliwa M."/>
        </authorList>
    </citation>
    <scope>NUCLEOTIDE SEQUENCE [LARGE SCALE GENOMIC DNA]</scope>
</reference>
<comment type="caution">
    <text evidence="2">The sequence shown here is derived from an EMBL/GenBank/DDBJ whole genome shotgun (WGS) entry which is preliminary data.</text>
</comment>
<evidence type="ECO:0000313" key="2">
    <source>
        <dbReference type="EMBL" id="ETO25145.1"/>
    </source>
</evidence>
<feature type="transmembrane region" description="Helical" evidence="1">
    <location>
        <begin position="26"/>
        <end position="51"/>
    </location>
</feature>
<keyword evidence="3" id="KW-1185">Reference proteome</keyword>
<accession>X6NFP6</accession>
<proteinExistence type="predicted"/>
<dbReference type="AlphaFoldDB" id="X6NFP6"/>
<organism evidence="2 3">
    <name type="scientific">Reticulomyxa filosa</name>
    <dbReference type="NCBI Taxonomy" id="46433"/>
    <lineage>
        <taxon>Eukaryota</taxon>
        <taxon>Sar</taxon>
        <taxon>Rhizaria</taxon>
        <taxon>Retaria</taxon>
        <taxon>Foraminifera</taxon>
        <taxon>Monothalamids</taxon>
        <taxon>Reticulomyxidae</taxon>
        <taxon>Reticulomyxa</taxon>
    </lineage>
</organism>
<protein>
    <submittedName>
        <fullName evidence="2">Uncharacterized protein</fullName>
    </submittedName>
</protein>
<feature type="transmembrane region" description="Helical" evidence="1">
    <location>
        <begin position="90"/>
        <end position="111"/>
    </location>
</feature>
<feature type="transmembrane region" description="Helical" evidence="1">
    <location>
        <begin position="63"/>
        <end position="84"/>
    </location>
</feature>
<sequence>MAMFSLACCVSSMFLSLIPLNYAWVFWFLNFIMGLILGCFVMLSTLQIMAIQPPSFVGKINGFRVFVELIGTAVCHDLMSAIIPGNYDRYWYLISLFFLCQLMIMMGTYFVDLRRIYLHNNKQFEEWVLSKTKRSWIDSISSVIALALASSETKQKVATHREVYAEATETENALDNSLSPLSSALLAHIGTPPMYSLAGNGNGNDMEIEIGPMDLSAKNGQELDPFDYQFIGDSLP</sequence>
<keyword evidence="1" id="KW-1133">Transmembrane helix</keyword>
<evidence type="ECO:0000256" key="1">
    <source>
        <dbReference type="SAM" id="Phobius"/>
    </source>
</evidence>
<evidence type="ECO:0000313" key="3">
    <source>
        <dbReference type="Proteomes" id="UP000023152"/>
    </source>
</evidence>
<name>X6NFP6_RETFI</name>
<dbReference type="EMBL" id="ASPP01008727">
    <property type="protein sequence ID" value="ETO25145.1"/>
    <property type="molecule type" value="Genomic_DNA"/>
</dbReference>
<keyword evidence="1" id="KW-0472">Membrane</keyword>
<dbReference type="SUPFAM" id="SSF103473">
    <property type="entry name" value="MFS general substrate transporter"/>
    <property type="match status" value="1"/>
</dbReference>
<gene>
    <name evidence="2" type="ORF">RFI_11999</name>
</gene>
<dbReference type="InterPro" id="IPR036259">
    <property type="entry name" value="MFS_trans_sf"/>
</dbReference>